<gene>
    <name evidence="2" type="ORF">HJG52_12580</name>
</gene>
<sequence>MTTTAPCAVPMVHDYTGWRRRLSSGLHGTILELGAGDGANTAYLSRDLHWIGLEPDARRAADARRTARGWFAHSSVLECRAEAIPLADASVDAVLGTLLLCSVRDQARVLSEIRRVLRPGGGFRFLEHVAAPRGTWMRRLELAATPWSVLTDHGCHPARDTGSALDAAGFATVTALAFTRPGPWGRRVDHLAGEAVTTQ</sequence>
<dbReference type="GO" id="GO:0008757">
    <property type="term" value="F:S-adenosylmethionine-dependent methyltransferase activity"/>
    <property type="evidence" value="ECO:0007669"/>
    <property type="project" value="InterPro"/>
</dbReference>
<reference evidence="2 3" key="1">
    <citation type="submission" date="2020-04" db="EMBL/GenBank/DDBJ databases">
        <title>Knoellia sp. isolate from air conditioner.</title>
        <authorList>
            <person name="Chea S."/>
            <person name="Kim D.-U."/>
        </authorList>
    </citation>
    <scope>NUCLEOTIDE SEQUENCE [LARGE SCALE GENOMIC DNA]</scope>
    <source>
        <strain evidence="2 3">DB2414S</strain>
    </source>
</reference>
<protein>
    <submittedName>
        <fullName evidence="2">Class I SAM-dependent methyltransferase</fullName>
    </submittedName>
</protein>
<name>A0A849HHF5_9MICO</name>
<dbReference type="CDD" id="cd02440">
    <property type="entry name" value="AdoMet_MTases"/>
    <property type="match status" value="1"/>
</dbReference>
<dbReference type="RefSeq" id="WP_171243888.1">
    <property type="nucleotide sequence ID" value="NZ_JABEPQ010000002.1"/>
</dbReference>
<dbReference type="EMBL" id="JABEPQ010000002">
    <property type="protein sequence ID" value="NNM46838.1"/>
    <property type="molecule type" value="Genomic_DNA"/>
</dbReference>
<dbReference type="InterPro" id="IPR013216">
    <property type="entry name" value="Methyltransf_11"/>
</dbReference>
<keyword evidence="2" id="KW-0489">Methyltransferase</keyword>
<comment type="caution">
    <text evidence="2">The sequence shown here is derived from an EMBL/GenBank/DDBJ whole genome shotgun (WGS) entry which is preliminary data.</text>
</comment>
<evidence type="ECO:0000259" key="1">
    <source>
        <dbReference type="Pfam" id="PF08241"/>
    </source>
</evidence>
<dbReference type="Proteomes" id="UP000588586">
    <property type="component" value="Unassembled WGS sequence"/>
</dbReference>
<dbReference type="PANTHER" id="PTHR45036:SF1">
    <property type="entry name" value="METHYLTRANSFERASE LIKE 7A"/>
    <property type="match status" value="1"/>
</dbReference>
<dbReference type="PANTHER" id="PTHR45036">
    <property type="entry name" value="METHYLTRANSFERASE LIKE 7B"/>
    <property type="match status" value="1"/>
</dbReference>
<keyword evidence="3" id="KW-1185">Reference proteome</keyword>
<proteinExistence type="predicted"/>
<dbReference type="SUPFAM" id="SSF53335">
    <property type="entry name" value="S-adenosyl-L-methionine-dependent methyltransferases"/>
    <property type="match status" value="1"/>
</dbReference>
<keyword evidence="2" id="KW-0808">Transferase</keyword>
<accession>A0A849HHF5</accession>
<dbReference type="InterPro" id="IPR052356">
    <property type="entry name" value="Thiol_S-MT"/>
</dbReference>
<dbReference type="Pfam" id="PF08241">
    <property type="entry name" value="Methyltransf_11"/>
    <property type="match status" value="1"/>
</dbReference>
<dbReference type="GO" id="GO:0032259">
    <property type="term" value="P:methylation"/>
    <property type="evidence" value="ECO:0007669"/>
    <property type="project" value="UniProtKB-KW"/>
</dbReference>
<dbReference type="AlphaFoldDB" id="A0A849HHF5"/>
<dbReference type="Gene3D" id="3.40.50.150">
    <property type="entry name" value="Vaccinia Virus protein VP39"/>
    <property type="match status" value="1"/>
</dbReference>
<organism evidence="2 3">
    <name type="scientific">Knoellia koreensis</name>
    <dbReference type="NCBI Taxonomy" id="2730921"/>
    <lineage>
        <taxon>Bacteria</taxon>
        <taxon>Bacillati</taxon>
        <taxon>Actinomycetota</taxon>
        <taxon>Actinomycetes</taxon>
        <taxon>Micrococcales</taxon>
        <taxon>Intrasporangiaceae</taxon>
        <taxon>Knoellia</taxon>
    </lineage>
</organism>
<feature type="domain" description="Methyltransferase type 11" evidence="1">
    <location>
        <begin position="31"/>
        <end position="123"/>
    </location>
</feature>
<evidence type="ECO:0000313" key="3">
    <source>
        <dbReference type="Proteomes" id="UP000588586"/>
    </source>
</evidence>
<evidence type="ECO:0000313" key="2">
    <source>
        <dbReference type="EMBL" id="NNM46838.1"/>
    </source>
</evidence>
<dbReference type="InterPro" id="IPR029063">
    <property type="entry name" value="SAM-dependent_MTases_sf"/>
</dbReference>